<feature type="transmembrane region" description="Helical" evidence="1">
    <location>
        <begin position="229"/>
        <end position="249"/>
    </location>
</feature>
<evidence type="ECO:0000313" key="4">
    <source>
        <dbReference type="Proteomes" id="UP000008680"/>
    </source>
</evidence>
<dbReference type="HOGENOM" id="CLU_1076111_0_0_2"/>
<dbReference type="GO" id="GO:0006508">
    <property type="term" value="P:proteolysis"/>
    <property type="evidence" value="ECO:0007669"/>
    <property type="project" value="UniProtKB-KW"/>
</dbReference>
<name>D3DZD4_METRM</name>
<gene>
    <name evidence="3" type="ordered locus">mru_0237</name>
</gene>
<accession>D3DZD4</accession>
<dbReference type="Pfam" id="PF02517">
    <property type="entry name" value="Rce1-like"/>
    <property type="match status" value="1"/>
</dbReference>
<sequence>MIFDFHLGSLFFKFILYLVMLLFFIYKFNSISKKNSSSNFNYNSSSNRDSNSVNNSSLSDAFRNDLNSIFKVSKIYHILFIVLANILFVSAIYFVLSYLGSISIIQFNAPLFGDFTGLGFDVTLLYLITVVILSPIIEEFLFRGIFLRRFNLELDNLTLAILISSVLFGICHNFGGILGAILFGICVSILYVKSRNVLVPILAHFINNLISFLLALIGIENFIHGNSIVIALIIILAIISNFVLFRAIVLEWPKSFKE</sequence>
<reference evidence="3 4" key="1">
    <citation type="journal article" date="2010" name="PLoS ONE">
        <title>The genome sequence of the rumen methanogen Methanobrevibacter ruminantium reveals new possibilities for controlling ruminant methane emissions.</title>
        <authorList>
            <person name="Leahy S.C."/>
            <person name="Kelly W.J."/>
            <person name="Altermann E."/>
            <person name="Ronimus R.S."/>
            <person name="Yeoman C.J."/>
            <person name="Pacheco D.M."/>
            <person name="Li D."/>
            <person name="Kong Z."/>
            <person name="McTavish S."/>
            <person name="Sang C."/>
            <person name="Lambie S.C."/>
            <person name="Janssen P.H."/>
            <person name="Dey D."/>
            <person name="Attwood G.T."/>
        </authorList>
    </citation>
    <scope>NUCLEOTIDE SEQUENCE [LARGE SCALE GENOMIC DNA]</scope>
    <source>
        <strain evidence="4">ATCC 35063 / DSM 1093 / JCM 13430 / OCM 146 / M1</strain>
    </source>
</reference>
<dbReference type="GO" id="GO:0080120">
    <property type="term" value="P:CAAX-box protein maturation"/>
    <property type="evidence" value="ECO:0007669"/>
    <property type="project" value="UniProtKB-ARBA"/>
</dbReference>
<dbReference type="AlphaFoldDB" id="D3DZD4"/>
<protein>
    <submittedName>
        <fullName evidence="3">CAAX amino terminal protease family protein</fullName>
    </submittedName>
</protein>
<dbReference type="InterPro" id="IPR003675">
    <property type="entry name" value="Rce1/LyrA-like_dom"/>
</dbReference>
<feature type="transmembrane region" description="Helical" evidence="1">
    <location>
        <begin position="197"/>
        <end position="217"/>
    </location>
</feature>
<dbReference type="InterPro" id="IPR052710">
    <property type="entry name" value="CAAX_protease"/>
</dbReference>
<proteinExistence type="predicted"/>
<dbReference type="MEROPS" id="G05.007"/>
<dbReference type="GO" id="GO:0004175">
    <property type="term" value="F:endopeptidase activity"/>
    <property type="evidence" value="ECO:0007669"/>
    <property type="project" value="UniProtKB-ARBA"/>
</dbReference>
<keyword evidence="4" id="KW-1185">Reference proteome</keyword>
<feature type="transmembrane region" description="Helical" evidence="1">
    <location>
        <begin position="158"/>
        <end position="191"/>
    </location>
</feature>
<dbReference type="PANTHER" id="PTHR36435">
    <property type="entry name" value="SLR1288 PROTEIN"/>
    <property type="match status" value="1"/>
</dbReference>
<keyword evidence="3" id="KW-0645">Protease</keyword>
<dbReference type="eggNOG" id="arCOG02770">
    <property type="taxonomic scope" value="Archaea"/>
</dbReference>
<feature type="transmembrane region" description="Helical" evidence="1">
    <location>
        <begin position="124"/>
        <end position="146"/>
    </location>
</feature>
<dbReference type="PANTHER" id="PTHR36435:SF1">
    <property type="entry name" value="CAAX AMINO TERMINAL PROTEASE FAMILY PROTEIN"/>
    <property type="match status" value="1"/>
</dbReference>
<dbReference type="KEGG" id="mru:mru_0237"/>
<keyword evidence="1" id="KW-0812">Transmembrane</keyword>
<keyword evidence="1" id="KW-0472">Membrane</keyword>
<feature type="transmembrane region" description="Helical" evidence="1">
    <location>
        <begin position="78"/>
        <end position="104"/>
    </location>
</feature>
<dbReference type="PATRIC" id="fig|634498.28.peg.241"/>
<evidence type="ECO:0000256" key="1">
    <source>
        <dbReference type="SAM" id="Phobius"/>
    </source>
</evidence>
<evidence type="ECO:0000259" key="2">
    <source>
        <dbReference type="Pfam" id="PF02517"/>
    </source>
</evidence>
<dbReference type="Proteomes" id="UP000008680">
    <property type="component" value="Chromosome"/>
</dbReference>
<keyword evidence="1" id="KW-1133">Transmembrane helix</keyword>
<feature type="domain" description="CAAX prenyl protease 2/Lysostaphin resistance protein A-like" evidence="2">
    <location>
        <begin position="123"/>
        <end position="210"/>
    </location>
</feature>
<keyword evidence="3" id="KW-0378">Hydrolase</keyword>
<evidence type="ECO:0000313" key="3">
    <source>
        <dbReference type="EMBL" id="ADC46089.1"/>
    </source>
</evidence>
<feature type="transmembrane region" description="Helical" evidence="1">
    <location>
        <begin position="6"/>
        <end position="26"/>
    </location>
</feature>
<dbReference type="EMBL" id="CP001719">
    <property type="protein sequence ID" value="ADC46089.1"/>
    <property type="molecule type" value="Genomic_DNA"/>
</dbReference>
<organism evidence="3 4">
    <name type="scientific">Methanobrevibacter ruminantium (strain ATCC 35063 / DSM 1093 / JCM 13430 / OCM 146 / M1)</name>
    <name type="common">Methanobacterium ruminantium</name>
    <dbReference type="NCBI Taxonomy" id="634498"/>
    <lineage>
        <taxon>Archaea</taxon>
        <taxon>Methanobacteriati</taxon>
        <taxon>Methanobacteriota</taxon>
        <taxon>Methanomada group</taxon>
        <taxon>Methanobacteria</taxon>
        <taxon>Methanobacteriales</taxon>
        <taxon>Methanobacteriaceae</taxon>
        <taxon>Methanobrevibacter</taxon>
    </lineage>
</organism>